<dbReference type="VEuPathDB" id="VectorBase:FBgn0052521"/>
<dbReference type="PeptideAtlas" id="Q8SWZ2"/>
<dbReference type="PANTHER" id="PTHR39956:SF1">
    <property type="entry name" value="GH09530P-RELATED"/>
    <property type="match status" value="1"/>
</dbReference>
<keyword evidence="2" id="KW-0732">Signal</keyword>
<feature type="region of interest" description="Disordered" evidence="1">
    <location>
        <begin position="181"/>
        <end position="225"/>
    </location>
</feature>
<feature type="compositionally biased region" description="Low complexity" evidence="1">
    <location>
        <begin position="72"/>
        <end position="113"/>
    </location>
</feature>
<organism evidence="3">
    <name type="scientific">Drosophila melanogaster</name>
    <name type="common">Fruit fly</name>
    <dbReference type="NCBI Taxonomy" id="7227"/>
    <lineage>
        <taxon>Eukaryota</taxon>
        <taxon>Metazoa</taxon>
        <taxon>Ecdysozoa</taxon>
        <taxon>Arthropoda</taxon>
        <taxon>Hexapoda</taxon>
        <taxon>Insecta</taxon>
        <taxon>Pterygota</taxon>
        <taxon>Neoptera</taxon>
        <taxon>Endopterygota</taxon>
        <taxon>Diptera</taxon>
        <taxon>Brachycera</taxon>
        <taxon>Muscomorpha</taxon>
        <taxon>Ephydroidea</taxon>
        <taxon>Drosophilidae</taxon>
        <taxon>Drosophila</taxon>
        <taxon>Sophophora</taxon>
    </lineage>
</organism>
<name>Q8SWZ2_DROME</name>
<dbReference type="AlphaFoldDB" id="Q8SWZ2"/>
<proteinExistence type="evidence at transcript level"/>
<evidence type="ECO:0000313" key="3">
    <source>
        <dbReference type="EMBL" id="AAM11290.1"/>
    </source>
</evidence>
<dbReference type="ExpressionAtlas" id="Q8SWZ2">
    <property type="expression patterns" value="baseline and differential"/>
</dbReference>
<feature type="region of interest" description="Disordered" evidence="1">
    <location>
        <begin position="67"/>
        <end position="113"/>
    </location>
</feature>
<dbReference type="EMBL" id="AY094937">
    <property type="protein sequence ID" value="AAM11290.1"/>
    <property type="molecule type" value="mRNA"/>
</dbReference>
<gene>
    <name evidence="4" type="primary">Mnr</name>
    <name evidence="3" type="synonym">CG1726</name>
    <name evidence="4" type="ORF">CG32521</name>
</gene>
<dbReference type="OrthoDB" id="8122555at2759"/>
<sequence length="394" mass="38915">MLALPLLTLAVLASCGYSVDAYSKYGRGCGDIGCLPTEECVITSDSCSYNQRDGKDCGNYPTCKRRSGGGSSASNSSPNLAAPSANPSEVSHNAYAPNAPSAPSAPLPEADASGGAGYGGAAGGGGSGGYGGGFSAGGHSLYPSLPNSNGGGGGAAPYNPYGSGGGNGGYGGYNPYNGGYQPPSSGGYQPQAPGGYQPRPGYTPPAPGYDNNGGGGAQKPKDKEGGFFSNFFSNPAVSQAVSGIIAGQIAKQLQGGGAGGPGGGQPAGGYQPSGGYGGGPAAEAADPVVVTYLAVSWDPFYPAAVVVMQALAAVVLAASWGVCSAVEIPTEALSKEAEVLEDWATSSARKTLAASSVRIPHPGAAVPHPPPTEEPRAIPPRHRATIMAKLQRLK</sequence>
<accession>Q8SWZ2</accession>
<protein>
    <submittedName>
        <fullName evidence="3">RH54416p</fullName>
    </submittedName>
</protein>
<feature type="signal peptide" evidence="2">
    <location>
        <begin position="1"/>
        <end position="21"/>
    </location>
</feature>
<evidence type="ECO:0000313" key="4">
    <source>
        <dbReference type="FlyBase" id="FBgn0052521"/>
    </source>
</evidence>
<evidence type="ECO:0000256" key="2">
    <source>
        <dbReference type="SAM" id="SignalP"/>
    </source>
</evidence>
<dbReference type="PANTHER" id="PTHR39956">
    <property type="entry name" value="GH09530P-RELATED"/>
    <property type="match status" value="1"/>
</dbReference>
<evidence type="ECO:0000256" key="1">
    <source>
        <dbReference type="SAM" id="MobiDB-lite"/>
    </source>
</evidence>
<reference evidence="3" key="1">
    <citation type="submission" date="2002-04" db="EMBL/GenBank/DDBJ databases">
        <authorList>
            <person name="Stapleton M."/>
            <person name="Brokstein P."/>
            <person name="Hong L."/>
            <person name="Agbayani A."/>
            <person name="Carlson J."/>
            <person name="Champe M."/>
            <person name="Chavez C."/>
            <person name="Dorsett V."/>
            <person name="Dresnek D."/>
            <person name="Farfan D."/>
            <person name="Frise E."/>
            <person name="George R."/>
            <person name="Gonzalez M."/>
            <person name="Guarin H."/>
            <person name="Kronmiller B."/>
            <person name="Li P."/>
            <person name="Liao G."/>
            <person name="Miranda A."/>
            <person name="Mungall C.J."/>
            <person name="Nunoo J."/>
            <person name="Pacleb J."/>
            <person name="Paragas V."/>
            <person name="Park S."/>
            <person name="Patel S."/>
            <person name="Phouanenavong S."/>
            <person name="Wan K."/>
            <person name="Yu C."/>
            <person name="Lewis S.E."/>
            <person name="Rubin G.M."/>
            <person name="Celniker S."/>
        </authorList>
    </citation>
    <scope>NUCLEOTIDE SEQUENCE</scope>
    <source>
        <strain evidence="3">Berkeley</strain>
    </source>
</reference>
<dbReference type="AGR" id="FB:FBgn0052521"/>
<feature type="chain" id="PRO_5004316241" evidence="2">
    <location>
        <begin position="22"/>
        <end position="394"/>
    </location>
</feature>
<feature type="compositionally biased region" description="Low complexity" evidence="1">
    <location>
        <begin position="181"/>
        <end position="200"/>
    </location>
</feature>
<dbReference type="FlyBase" id="FBgn0052521">
    <property type="gene designation" value="Mnr"/>
</dbReference>
<dbReference type="Bgee" id="FBgn0052521">
    <property type="expression patterns" value="Expressed in cortex associated CNS glial cell (Drosophila) in post-embryonic organism and 241 other cell types or tissues"/>
</dbReference>